<evidence type="ECO:0000313" key="3">
    <source>
        <dbReference type="Proteomes" id="UP000092177"/>
    </source>
</evidence>
<proteinExistence type="predicted"/>
<evidence type="ECO:0000313" key="2">
    <source>
        <dbReference type="EMBL" id="OBR06544.1"/>
    </source>
</evidence>
<evidence type="ECO:0000256" key="1">
    <source>
        <dbReference type="SAM" id="SignalP"/>
    </source>
</evidence>
<dbReference type="OrthoDB" id="4813988at2759"/>
<reference evidence="3" key="1">
    <citation type="journal article" date="2017" name="BMC Genomics">
        <title>Gapless genome assembly of Colletotrichum higginsianum reveals chromosome structure and association of transposable elements with secondary metabolite gene clusters.</title>
        <authorList>
            <person name="Dallery J.-F."/>
            <person name="Lapalu N."/>
            <person name="Zampounis A."/>
            <person name="Pigne S."/>
            <person name="Luyten I."/>
            <person name="Amselem J."/>
            <person name="Wittenberg A.H.J."/>
            <person name="Zhou S."/>
            <person name="de Queiroz M.V."/>
            <person name="Robin G.P."/>
            <person name="Auger A."/>
            <person name="Hainaut M."/>
            <person name="Henrissat B."/>
            <person name="Kim K.-T."/>
            <person name="Lee Y.-H."/>
            <person name="Lespinet O."/>
            <person name="Schwartz D.C."/>
            <person name="Thon M.R."/>
            <person name="O'Connell R.J."/>
        </authorList>
    </citation>
    <scope>NUCLEOTIDE SEQUENCE [LARGE SCALE GENOMIC DNA]</scope>
    <source>
        <strain evidence="3">IMI 349063</strain>
    </source>
</reference>
<keyword evidence="1" id="KW-0732">Signal</keyword>
<accession>A0A1B7Y3H1</accession>
<organism evidence="2 3">
    <name type="scientific">Colletotrichum higginsianum (strain IMI 349063)</name>
    <name type="common">Crucifer anthracnose fungus</name>
    <dbReference type="NCBI Taxonomy" id="759273"/>
    <lineage>
        <taxon>Eukaryota</taxon>
        <taxon>Fungi</taxon>
        <taxon>Dikarya</taxon>
        <taxon>Ascomycota</taxon>
        <taxon>Pezizomycotina</taxon>
        <taxon>Sordariomycetes</taxon>
        <taxon>Hypocreomycetidae</taxon>
        <taxon>Glomerellales</taxon>
        <taxon>Glomerellaceae</taxon>
        <taxon>Colletotrichum</taxon>
        <taxon>Colletotrichum destructivum species complex</taxon>
    </lineage>
</organism>
<gene>
    <name evidence="2" type="ORF">CH63R_10664</name>
</gene>
<dbReference type="VEuPathDB" id="FungiDB:CH63R_10664"/>
<protein>
    <submittedName>
        <fullName evidence="2">Uncharacterized protein</fullName>
    </submittedName>
</protein>
<dbReference type="EMBL" id="LTAN01000007">
    <property type="protein sequence ID" value="OBR06544.1"/>
    <property type="molecule type" value="Genomic_DNA"/>
</dbReference>
<feature type="signal peptide" evidence="1">
    <location>
        <begin position="1"/>
        <end position="25"/>
    </location>
</feature>
<name>A0A1B7Y3H1_COLHI</name>
<feature type="chain" id="PRO_5008601283" evidence="1">
    <location>
        <begin position="26"/>
        <end position="185"/>
    </location>
</feature>
<sequence>MLFLNIIHCWLALLSLLANTASVYGIPIQDVGFSTPASLSKRDTETLRATLVCFHTQRYHVALIIDRKDYDVSYRYHATQRGNSRTFKLSRDRRQGGSYVDFGLPKLTADVPLTSFASNWDDVDNAINVESLLPASGYDCWQYVKNALATMQTRGWVTGLDVASAYSELLDKATNAGMEISCQAF</sequence>
<dbReference type="KEGG" id="chig:CH63R_10664"/>
<comment type="caution">
    <text evidence="2">The sequence shown here is derived from an EMBL/GenBank/DDBJ whole genome shotgun (WGS) entry which is preliminary data.</text>
</comment>
<dbReference type="AlphaFoldDB" id="A0A1B7Y3H1"/>
<dbReference type="Proteomes" id="UP000092177">
    <property type="component" value="Unassembled WGS sequence"/>
</dbReference>
<keyword evidence="3" id="KW-1185">Reference proteome</keyword>
<dbReference type="GeneID" id="28869745"/>
<dbReference type="RefSeq" id="XP_018155062.1">
    <property type="nucleotide sequence ID" value="XM_018305638.1"/>
</dbReference>